<sequence>MSVEVKEFGILPDGRPAHAYTLKGKGNLELTASDYGCRILHLMAPDRDGRRGDMLLGHNTLEGYLGKNFQGATIGRVGNRIGGACFTLEGQEYHLAKNDGENSLHGGPGGFHQALWQAEVRDGDEPEIIFTLESHDGEEGFPGNIRVQVIYRLDEEDSLLITYRAKTDKLTLFNPTNHSFFNLSGDPEKKVLDTYLTINATRYTAVSDDLIPTGELLSVDGGPLDFRSPKKLGEDMFSSDHLVNLCGGFDHNFCLDGTGFRKVAEAYEPDSGRVMEAFTDMPGMQLYTFNRPDEGLIGRDGKQMGPHTAFCLETQFYPDTVHHPDFPGGYLRPEEEFISKTSYKFSVK</sequence>
<reference evidence="11" key="2">
    <citation type="submission" date="2017-05" db="EMBL/GenBank/DDBJ databases">
        <title>Improved OligoMM genomes.</title>
        <authorList>
            <person name="Garzetti D."/>
        </authorList>
    </citation>
    <scope>NUCLEOTIDE SEQUENCE [LARGE SCALE GENOMIC DNA]</scope>
    <source>
        <strain evidence="11">KB18</strain>
    </source>
</reference>
<feature type="binding site" evidence="8">
    <location>
        <begin position="79"/>
        <end position="80"/>
    </location>
    <ligand>
        <name>beta-D-galactose</name>
        <dbReference type="ChEBI" id="CHEBI:27667"/>
    </ligand>
</feature>
<evidence type="ECO:0000313" key="9">
    <source>
        <dbReference type="EMBL" id="ASB40716.1"/>
    </source>
</evidence>
<dbReference type="InterPro" id="IPR015443">
    <property type="entry name" value="Aldose_1-epimerase"/>
</dbReference>
<reference evidence="9" key="1">
    <citation type="journal article" date="2017" name="Genome Announc.">
        <title>High-Quality Whole-Genome Sequences of the Oligo-Mouse-Microbiota Bacterial Community.</title>
        <authorList>
            <person name="Garzetti D."/>
            <person name="Brugiroux S."/>
            <person name="Bunk B."/>
            <person name="Pukall R."/>
            <person name="McCoy K.D."/>
            <person name="Macpherson A.J."/>
            <person name="Stecher B."/>
        </authorList>
    </citation>
    <scope>NUCLEOTIDE SEQUENCE</scope>
    <source>
        <strain evidence="9">KB18</strain>
    </source>
</reference>
<dbReference type="GO" id="GO:0033499">
    <property type="term" value="P:galactose catabolic process via UDP-galactose, Leloir pathway"/>
    <property type="evidence" value="ECO:0007669"/>
    <property type="project" value="TreeGrafter"/>
</dbReference>
<feature type="active site" description="Proton acceptor" evidence="6">
    <location>
        <position position="313"/>
    </location>
</feature>
<dbReference type="InterPro" id="IPR008183">
    <property type="entry name" value="Aldose_1/G6P_1-epimerase"/>
</dbReference>
<protein>
    <recommendedName>
        <fullName evidence="5">Aldose 1-epimerase</fullName>
        <ecNumber evidence="5">5.1.3.3</ecNumber>
    </recommendedName>
</protein>
<dbReference type="Proteomes" id="UP000196710">
    <property type="component" value="Chromosome"/>
</dbReference>
<dbReference type="PANTHER" id="PTHR10091">
    <property type="entry name" value="ALDOSE-1-EPIMERASE"/>
    <property type="match status" value="1"/>
</dbReference>
<evidence type="ECO:0000256" key="3">
    <source>
        <dbReference type="ARBA" id="ARBA00023235"/>
    </source>
</evidence>
<dbReference type="AlphaFoldDB" id="A0A1Z2XQL8"/>
<dbReference type="NCBIfam" id="NF008277">
    <property type="entry name" value="PRK11055.1"/>
    <property type="match status" value="1"/>
</dbReference>
<dbReference type="GO" id="GO:0006006">
    <property type="term" value="P:glucose metabolic process"/>
    <property type="evidence" value="ECO:0007669"/>
    <property type="project" value="TreeGrafter"/>
</dbReference>
<dbReference type="InterPro" id="IPR011013">
    <property type="entry name" value="Gal_mutarotase_sf_dom"/>
</dbReference>
<dbReference type="EMBL" id="CP065321">
    <property type="protein sequence ID" value="QQR29993.1"/>
    <property type="molecule type" value="Genomic_DNA"/>
</dbReference>
<comment type="catalytic activity">
    <reaction evidence="5">
        <text>alpha-D-glucose = beta-D-glucose</text>
        <dbReference type="Rhea" id="RHEA:10264"/>
        <dbReference type="ChEBI" id="CHEBI:15903"/>
        <dbReference type="ChEBI" id="CHEBI:17925"/>
        <dbReference type="EC" id="5.1.3.3"/>
    </reaction>
</comment>
<dbReference type="GO" id="GO:0004034">
    <property type="term" value="F:aldose 1-epimerase activity"/>
    <property type="evidence" value="ECO:0007669"/>
    <property type="project" value="UniProtKB-EC"/>
</dbReference>
<dbReference type="Pfam" id="PF01263">
    <property type="entry name" value="Aldose_epim"/>
    <property type="match status" value="1"/>
</dbReference>
<evidence type="ECO:0000256" key="2">
    <source>
        <dbReference type="ARBA" id="ARBA00006206"/>
    </source>
</evidence>
<name>A0A1Z2XQL8_9FIRM</name>
<keyword evidence="4 5" id="KW-0119">Carbohydrate metabolism</keyword>
<evidence type="ECO:0000256" key="7">
    <source>
        <dbReference type="PIRSR" id="PIRSR005096-2"/>
    </source>
</evidence>
<evidence type="ECO:0000313" key="12">
    <source>
        <dbReference type="Proteomes" id="UP000596035"/>
    </source>
</evidence>
<proteinExistence type="inferred from homology"/>
<dbReference type="CDD" id="cd09019">
    <property type="entry name" value="galactose_mutarotase_like"/>
    <property type="match status" value="1"/>
</dbReference>
<dbReference type="KEGG" id="amur:ADH66_08620"/>
<feature type="binding site" evidence="7">
    <location>
        <position position="250"/>
    </location>
    <ligand>
        <name>beta-D-galactose</name>
        <dbReference type="ChEBI" id="CHEBI:27667"/>
    </ligand>
</feature>
<reference evidence="10 12" key="3">
    <citation type="submission" date="2020-11" db="EMBL/GenBank/DDBJ databases">
        <title>Closed and high quality bacterial genomes of the OMM12 community.</title>
        <authorList>
            <person name="Marbouty M."/>
            <person name="Lamy-Besnier Q."/>
            <person name="Debarbieux L."/>
            <person name="Koszul R."/>
        </authorList>
    </citation>
    <scope>NUCLEOTIDE SEQUENCE [LARGE SCALE GENOMIC DNA]</scope>
    <source>
        <strain evidence="10 12">KB18</strain>
    </source>
</reference>
<dbReference type="Gene3D" id="2.70.98.10">
    <property type="match status" value="1"/>
</dbReference>
<keyword evidence="3 5" id="KW-0413">Isomerase</keyword>
<dbReference type="Proteomes" id="UP000596035">
    <property type="component" value="Chromosome"/>
</dbReference>
<evidence type="ECO:0000313" key="11">
    <source>
        <dbReference type="Proteomes" id="UP000196710"/>
    </source>
</evidence>
<gene>
    <name evidence="9" type="ORF">ADH66_08620</name>
    <name evidence="10" type="ORF">I5Q82_18660</name>
</gene>
<organism evidence="10 12">
    <name type="scientific">Acutalibacter muris</name>
    <dbReference type="NCBI Taxonomy" id="1796620"/>
    <lineage>
        <taxon>Bacteria</taxon>
        <taxon>Bacillati</taxon>
        <taxon>Bacillota</taxon>
        <taxon>Clostridia</taxon>
        <taxon>Eubacteriales</taxon>
        <taxon>Acutalibacteraceae</taxon>
        <taxon>Acutalibacter</taxon>
    </lineage>
</organism>
<dbReference type="InterPro" id="IPR014718">
    <property type="entry name" value="GH-type_carb-bd"/>
</dbReference>
<accession>A0A1Z2XQL8</accession>
<evidence type="ECO:0000256" key="8">
    <source>
        <dbReference type="PIRSR" id="PIRSR005096-3"/>
    </source>
</evidence>
<dbReference type="PANTHER" id="PTHR10091:SF0">
    <property type="entry name" value="GALACTOSE MUTAROTASE"/>
    <property type="match status" value="1"/>
</dbReference>
<dbReference type="InterPro" id="IPR047215">
    <property type="entry name" value="Galactose_mutarotase-like"/>
</dbReference>
<dbReference type="SUPFAM" id="SSF74650">
    <property type="entry name" value="Galactose mutarotase-like"/>
    <property type="match status" value="1"/>
</dbReference>
<comment type="pathway">
    <text evidence="1 5">Carbohydrate metabolism; hexose metabolism.</text>
</comment>
<feature type="active site" description="Proton donor" evidence="6">
    <location>
        <position position="178"/>
    </location>
</feature>
<evidence type="ECO:0000256" key="4">
    <source>
        <dbReference type="ARBA" id="ARBA00023277"/>
    </source>
</evidence>
<dbReference type="RefSeq" id="WP_066533489.1">
    <property type="nucleotide sequence ID" value="NZ_CAJTCQ010000003.1"/>
</dbReference>
<dbReference type="EMBL" id="CP021422">
    <property type="protein sequence ID" value="ASB40716.1"/>
    <property type="molecule type" value="Genomic_DNA"/>
</dbReference>
<evidence type="ECO:0000256" key="5">
    <source>
        <dbReference type="PIRNR" id="PIRNR005096"/>
    </source>
</evidence>
<dbReference type="EC" id="5.1.3.3" evidence="5"/>
<evidence type="ECO:0000256" key="1">
    <source>
        <dbReference type="ARBA" id="ARBA00005028"/>
    </source>
</evidence>
<keyword evidence="11" id="KW-1185">Reference proteome</keyword>
<comment type="similarity">
    <text evidence="2 5">Belongs to the aldose epimerase family.</text>
</comment>
<evidence type="ECO:0000313" key="10">
    <source>
        <dbReference type="EMBL" id="QQR29993.1"/>
    </source>
</evidence>
<dbReference type="GO" id="GO:0030246">
    <property type="term" value="F:carbohydrate binding"/>
    <property type="evidence" value="ECO:0007669"/>
    <property type="project" value="InterPro"/>
</dbReference>
<evidence type="ECO:0000256" key="6">
    <source>
        <dbReference type="PIRSR" id="PIRSR005096-1"/>
    </source>
</evidence>
<dbReference type="PIRSF" id="PIRSF005096">
    <property type="entry name" value="GALM"/>
    <property type="match status" value="1"/>
</dbReference>